<dbReference type="PANTHER" id="PTHR40252:SF2">
    <property type="entry name" value="BLR0328 PROTEIN"/>
    <property type="match status" value="1"/>
</dbReference>
<proteinExistence type="predicted"/>
<feature type="domain" description="FIST" evidence="1">
    <location>
        <begin position="29"/>
        <end position="226"/>
    </location>
</feature>
<dbReference type="Pfam" id="PF10442">
    <property type="entry name" value="FIST_C"/>
    <property type="match status" value="1"/>
</dbReference>
<dbReference type="EMBL" id="NIPW01000061">
    <property type="protein sequence ID" value="OWJ74506.1"/>
    <property type="molecule type" value="Genomic_DNA"/>
</dbReference>
<dbReference type="PANTHER" id="PTHR40252">
    <property type="entry name" value="BLR0328 PROTEIN"/>
    <property type="match status" value="1"/>
</dbReference>
<dbReference type="SMART" id="SM00897">
    <property type="entry name" value="FIST"/>
    <property type="match status" value="1"/>
</dbReference>
<evidence type="ECO:0000259" key="2">
    <source>
        <dbReference type="SMART" id="SM01204"/>
    </source>
</evidence>
<name>A0A212A6B1_9RHOB</name>
<protein>
    <submittedName>
        <fullName evidence="3">GfdT</fullName>
    </submittedName>
</protein>
<dbReference type="SMART" id="SM01204">
    <property type="entry name" value="FIST_C"/>
    <property type="match status" value="1"/>
</dbReference>
<comment type="caution">
    <text evidence="3">The sequence shown here is derived from an EMBL/GenBank/DDBJ whole genome shotgun (WGS) entry which is preliminary data.</text>
</comment>
<evidence type="ECO:0000313" key="3">
    <source>
        <dbReference type="EMBL" id="OWJ74506.1"/>
    </source>
</evidence>
<evidence type="ECO:0000313" key="4">
    <source>
        <dbReference type="Proteomes" id="UP000196878"/>
    </source>
</evidence>
<organism evidence="3 4">
    <name type="scientific">Haematobacter genomosp. 1</name>
    <dbReference type="NCBI Taxonomy" id="366618"/>
    <lineage>
        <taxon>Bacteria</taxon>
        <taxon>Pseudomonadati</taxon>
        <taxon>Pseudomonadota</taxon>
        <taxon>Alphaproteobacteria</taxon>
        <taxon>Rhodobacterales</taxon>
        <taxon>Paracoccaceae</taxon>
        <taxon>Haematobacter</taxon>
    </lineage>
</organism>
<reference evidence="3 4" key="1">
    <citation type="submission" date="2016-12" db="EMBL/GenBank/DDBJ databases">
        <title>Comparison of Traditional DNA-DNA Hybridization with In Silico Genomic Analysis.</title>
        <authorList>
            <person name="Nicholson A.C."/>
            <person name="Humrighouse B.W."/>
            <person name="Graziano J."/>
            <person name="Lasker B."/>
            <person name="Whitney A.M."/>
            <person name="Mcquiston J.R."/>
        </authorList>
    </citation>
    <scope>NUCLEOTIDE SEQUENCE [LARGE SCALE GENOMIC DNA]</scope>
    <source>
        <strain evidence="3 4">H2240</strain>
    </source>
</reference>
<keyword evidence="4" id="KW-1185">Reference proteome</keyword>
<dbReference type="Proteomes" id="UP000196878">
    <property type="component" value="Unassembled WGS sequence"/>
</dbReference>
<dbReference type="InterPro" id="IPR019494">
    <property type="entry name" value="FIST_C"/>
</dbReference>
<gene>
    <name evidence="3" type="ORF">CDV49_19375</name>
</gene>
<feature type="domain" description="FIST C-domain" evidence="2">
    <location>
        <begin position="227"/>
        <end position="353"/>
    </location>
</feature>
<evidence type="ECO:0000259" key="1">
    <source>
        <dbReference type="SMART" id="SM00897"/>
    </source>
</evidence>
<sequence>MSLAAEGSPFAISGDVESCVARLVEEGRELALVLAFAADRDDVRLLSDRIGVAVPGTTVVACSSAGGFAYGGPRDDGVVLVVFPATGFQAGAIWLSELARHATLDWMGALRELSAAIPEEQGRSRFGLLLVDGLSGREELVAAVVDSTLPGLLVLGGSTADGLRFTETALALNGEARSGSAVFCLLSTPSEVEEVVFDHFTPDGVPMVVTDALPEERLLLTINGEPAAEEYAVRTGYRVEELGPAVFARHPLMVRIGGRNFVRAIRSMTPEGGLKLMSLLETGTVLMLGHAVSPMEGLEDRLSRLSLPVDMVLGFDCILRRIALDSSELFDADRIFRTFRVAGFNTYGEQHGGIHVNQTFVGLAFLGGGGPDVSGK</sequence>
<dbReference type="InterPro" id="IPR013702">
    <property type="entry name" value="FIST_domain_N"/>
</dbReference>
<dbReference type="Pfam" id="PF08495">
    <property type="entry name" value="FIST"/>
    <property type="match status" value="1"/>
</dbReference>
<dbReference type="AlphaFoldDB" id="A0A212A6B1"/>
<accession>A0A212A6B1</accession>
<dbReference type="OrthoDB" id="9807948at2"/>